<keyword evidence="3" id="KW-1185">Reference proteome</keyword>
<comment type="caution">
    <text evidence="2">The sequence shown here is derived from an EMBL/GenBank/DDBJ whole genome shotgun (WGS) entry which is preliminary data.</text>
</comment>
<evidence type="ECO:0000313" key="2">
    <source>
        <dbReference type="EMBL" id="KAK8886723.1"/>
    </source>
</evidence>
<protein>
    <submittedName>
        <fullName evidence="2">Uncharacterized protein</fullName>
    </submittedName>
</protein>
<dbReference type="Proteomes" id="UP001470230">
    <property type="component" value="Unassembled WGS sequence"/>
</dbReference>
<feature type="region of interest" description="Disordered" evidence="1">
    <location>
        <begin position="116"/>
        <end position="136"/>
    </location>
</feature>
<organism evidence="2 3">
    <name type="scientific">Tritrichomonas musculus</name>
    <dbReference type="NCBI Taxonomy" id="1915356"/>
    <lineage>
        <taxon>Eukaryota</taxon>
        <taxon>Metamonada</taxon>
        <taxon>Parabasalia</taxon>
        <taxon>Tritrichomonadida</taxon>
        <taxon>Tritrichomonadidae</taxon>
        <taxon>Tritrichomonas</taxon>
    </lineage>
</organism>
<accession>A0ABR2K778</accession>
<feature type="compositionally biased region" description="Polar residues" evidence="1">
    <location>
        <begin position="125"/>
        <end position="136"/>
    </location>
</feature>
<evidence type="ECO:0000313" key="3">
    <source>
        <dbReference type="Proteomes" id="UP001470230"/>
    </source>
</evidence>
<reference evidence="2 3" key="1">
    <citation type="submission" date="2024-04" db="EMBL/GenBank/DDBJ databases">
        <title>Tritrichomonas musculus Genome.</title>
        <authorList>
            <person name="Alves-Ferreira E."/>
            <person name="Grigg M."/>
            <person name="Lorenzi H."/>
            <person name="Galac M."/>
        </authorList>
    </citation>
    <scope>NUCLEOTIDE SEQUENCE [LARGE SCALE GENOMIC DNA]</scope>
    <source>
        <strain evidence="2 3">EAF2021</strain>
    </source>
</reference>
<proteinExistence type="predicted"/>
<sequence>MTYHQVLLLENDYDENEANAQNPAARNNEASSILAIESQLKQLWGEMSAVRQNYKIKDEIKELELVRLIEVYNKLDIELQRKLELYTKHFMDSLRFYELGIKPSIQGGVKCFIQPPSEQKAHGLPSSSQSSTENLIPSYQKSNDSIEEHFDTTRNGIVQQRKAEITQTLIELNRRNFLTPEDLQLKDALMEELKSLQ</sequence>
<evidence type="ECO:0000256" key="1">
    <source>
        <dbReference type="SAM" id="MobiDB-lite"/>
    </source>
</evidence>
<name>A0ABR2K778_9EUKA</name>
<gene>
    <name evidence="2" type="ORF">M9Y10_042191</name>
</gene>
<dbReference type="EMBL" id="JAPFFF010000007">
    <property type="protein sequence ID" value="KAK8886723.1"/>
    <property type="molecule type" value="Genomic_DNA"/>
</dbReference>